<dbReference type="InterPro" id="IPR002750">
    <property type="entry name" value="CobE/GbiG_C"/>
</dbReference>
<accession>A0A9X4LX23</accession>
<feature type="domain" description="CobE/GbiG C-terminal" evidence="1">
    <location>
        <begin position="5"/>
        <end position="121"/>
    </location>
</feature>
<protein>
    <submittedName>
        <fullName evidence="2">Cobalamin biosynthesis protein</fullName>
    </submittedName>
</protein>
<dbReference type="Gene3D" id="3.30.420.180">
    <property type="entry name" value="CobE/GbiG C-terminal domain"/>
    <property type="match status" value="1"/>
</dbReference>
<dbReference type="AlphaFoldDB" id="A0A9X4LX23"/>
<sequence length="126" mass="12370">MSGPVVGIGMRPGALPGDLAELVARLERAVGTPLRRFATLDRRVADVTAALRSCRPEAVVEGVAAEVLAAVEVPHPSAVVGAAVGTGSVAEAAALAVAAGTGRAKLLVPKLTGSGVTGAVAVAEEE</sequence>
<evidence type="ECO:0000259" key="1">
    <source>
        <dbReference type="Pfam" id="PF01890"/>
    </source>
</evidence>
<proteinExistence type="predicted"/>
<dbReference type="Proteomes" id="UP001152755">
    <property type="component" value="Unassembled WGS sequence"/>
</dbReference>
<reference evidence="2" key="1">
    <citation type="submission" date="2022-08" db="EMBL/GenBank/DDBJ databases">
        <title>Genome analysis of Corynebacteriales strain.</title>
        <authorList>
            <person name="Lee S.D."/>
        </authorList>
    </citation>
    <scope>NUCLEOTIDE SEQUENCE</scope>
    <source>
        <strain evidence="2">D3-21</strain>
    </source>
</reference>
<gene>
    <name evidence="2" type="ORF">NVS88_05115</name>
</gene>
<evidence type="ECO:0000313" key="3">
    <source>
        <dbReference type="Proteomes" id="UP001152755"/>
    </source>
</evidence>
<dbReference type="EMBL" id="JANRHA010000002">
    <property type="protein sequence ID" value="MDG3013935.1"/>
    <property type="molecule type" value="Genomic_DNA"/>
</dbReference>
<dbReference type="Pfam" id="PF01890">
    <property type="entry name" value="CbiG_C"/>
    <property type="match status" value="1"/>
</dbReference>
<comment type="caution">
    <text evidence="2">The sequence shown here is derived from an EMBL/GenBank/DDBJ whole genome shotgun (WGS) entry which is preliminary data.</text>
</comment>
<name>A0A9X4LX23_9ACTN</name>
<organism evidence="2 3">
    <name type="scientific">Speluncibacter jeojiensis</name>
    <dbReference type="NCBI Taxonomy" id="2710754"/>
    <lineage>
        <taxon>Bacteria</taxon>
        <taxon>Bacillati</taxon>
        <taxon>Actinomycetota</taxon>
        <taxon>Actinomycetes</taxon>
        <taxon>Mycobacteriales</taxon>
        <taxon>Speluncibacteraceae</taxon>
        <taxon>Speluncibacter</taxon>
    </lineage>
</organism>
<evidence type="ECO:0000313" key="2">
    <source>
        <dbReference type="EMBL" id="MDG3013935.1"/>
    </source>
</evidence>
<dbReference type="RefSeq" id="WP_277832873.1">
    <property type="nucleotide sequence ID" value="NZ_JAAIVF010000003.1"/>
</dbReference>
<keyword evidence="3" id="KW-1185">Reference proteome</keyword>
<dbReference type="SUPFAM" id="SSF159664">
    <property type="entry name" value="CobE/GbiG C-terminal domain-like"/>
    <property type="match status" value="1"/>
</dbReference>
<dbReference type="GO" id="GO:0009236">
    <property type="term" value="P:cobalamin biosynthetic process"/>
    <property type="evidence" value="ECO:0007669"/>
    <property type="project" value="InterPro"/>
</dbReference>
<dbReference type="InterPro" id="IPR036518">
    <property type="entry name" value="CobE/GbiG_C_sf"/>
</dbReference>